<keyword evidence="2" id="KW-1185">Reference proteome</keyword>
<dbReference type="Proteomes" id="UP000193067">
    <property type="component" value="Unassembled WGS sequence"/>
</dbReference>
<proteinExistence type="predicted"/>
<accession>A0A1Y2IXY3</accession>
<dbReference type="AlphaFoldDB" id="A0A1Y2IXY3"/>
<organism evidence="1 2">
    <name type="scientific">Trametes coccinea (strain BRFM310)</name>
    <name type="common">Pycnoporus coccineus</name>
    <dbReference type="NCBI Taxonomy" id="1353009"/>
    <lineage>
        <taxon>Eukaryota</taxon>
        <taxon>Fungi</taxon>
        <taxon>Dikarya</taxon>
        <taxon>Basidiomycota</taxon>
        <taxon>Agaricomycotina</taxon>
        <taxon>Agaricomycetes</taxon>
        <taxon>Polyporales</taxon>
        <taxon>Polyporaceae</taxon>
        <taxon>Trametes</taxon>
    </lineage>
</organism>
<sequence length="168" mass="18082">MTVAYLRRLTDDPIAPIYALAAQAQPDASALNGRWFRRSSTAHETLSSFTAGIVDGRMEACMCINASANRGTIFTVVRVVRLNSSQVSPLGACAQGNSYKWPFGAFGGAEAERCIQYRVETPGEGSGSMGSKRINIVGMLLARSMRKRLHVLRLGRADGVACKATSRP</sequence>
<protein>
    <submittedName>
        <fullName evidence="1">Uncharacterized protein</fullName>
    </submittedName>
</protein>
<name>A0A1Y2IXY3_TRAC3</name>
<gene>
    <name evidence="1" type="ORF">PYCCODRAFT_1432615</name>
</gene>
<evidence type="ECO:0000313" key="2">
    <source>
        <dbReference type="Proteomes" id="UP000193067"/>
    </source>
</evidence>
<reference evidence="1 2" key="1">
    <citation type="journal article" date="2015" name="Biotechnol. Biofuels">
        <title>Enhanced degradation of softwood versus hardwood by the white-rot fungus Pycnoporus coccineus.</title>
        <authorList>
            <person name="Couturier M."/>
            <person name="Navarro D."/>
            <person name="Chevret D."/>
            <person name="Henrissat B."/>
            <person name="Piumi F."/>
            <person name="Ruiz-Duenas F.J."/>
            <person name="Martinez A.T."/>
            <person name="Grigoriev I.V."/>
            <person name="Riley R."/>
            <person name="Lipzen A."/>
            <person name="Berrin J.G."/>
            <person name="Master E.R."/>
            <person name="Rosso M.N."/>
        </authorList>
    </citation>
    <scope>NUCLEOTIDE SEQUENCE [LARGE SCALE GENOMIC DNA]</scope>
    <source>
        <strain evidence="1 2">BRFM310</strain>
    </source>
</reference>
<dbReference type="EMBL" id="KZ084093">
    <property type="protein sequence ID" value="OSD05454.1"/>
    <property type="molecule type" value="Genomic_DNA"/>
</dbReference>
<evidence type="ECO:0000313" key="1">
    <source>
        <dbReference type="EMBL" id="OSD05454.1"/>
    </source>
</evidence>